<dbReference type="InterPro" id="IPR012448">
    <property type="entry name" value="DUF1652"/>
</dbReference>
<proteinExistence type="predicted"/>
<dbReference type="Proteomes" id="UP000028643">
    <property type="component" value="Unassembled WGS sequence"/>
</dbReference>
<sequence length="82" mass="9126">MISPLELCQIIESAFLPTRCVCKIDGDGRMTVNLYPSQKGHASFFVDGIRVDTLSSSRVIANLVSELRLEFSKKGLPNHSMR</sequence>
<organism evidence="1 2">
    <name type="scientific">Pseudomonas syringae</name>
    <dbReference type="NCBI Taxonomy" id="317"/>
    <lineage>
        <taxon>Bacteria</taxon>
        <taxon>Pseudomonadati</taxon>
        <taxon>Pseudomonadota</taxon>
        <taxon>Gammaproteobacteria</taxon>
        <taxon>Pseudomonadales</taxon>
        <taxon>Pseudomonadaceae</taxon>
        <taxon>Pseudomonas</taxon>
    </lineage>
</organism>
<protein>
    <recommendedName>
        <fullName evidence="3">DUF1652 domain-containing protein</fullName>
    </recommendedName>
</protein>
<reference evidence="1 2" key="1">
    <citation type="submission" date="2014-07" db="EMBL/GenBank/DDBJ databases">
        <title>Draft Genome Sequences of Environmental Pseudomonas syringae strains.</title>
        <authorList>
            <person name="Baltrus D.A."/>
            <person name="Berge O."/>
            <person name="Morris C."/>
        </authorList>
    </citation>
    <scope>NUCLEOTIDE SEQUENCE [LARGE SCALE GENOMIC DNA]</scope>
    <source>
        <strain evidence="1 2">CEB003</strain>
    </source>
</reference>
<dbReference type="AlphaFoldDB" id="A0A085VAG5"/>
<dbReference type="EMBL" id="JPQT01000097">
    <property type="protein sequence ID" value="KFE52428.1"/>
    <property type="molecule type" value="Genomic_DNA"/>
</dbReference>
<dbReference type="RefSeq" id="WP_047573683.1">
    <property type="nucleotide sequence ID" value="NZ_JPQT01000097.1"/>
</dbReference>
<accession>A0A085VAG5</accession>
<comment type="caution">
    <text evidence="1">The sequence shown here is derived from an EMBL/GenBank/DDBJ whole genome shotgun (WGS) entry which is preliminary data.</text>
</comment>
<evidence type="ECO:0000313" key="2">
    <source>
        <dbReference type="Proteomes" id="UP000028643"/>
    </source>
</evidence>
<evidence type="ECO:0008006" key="3">
    <source>
        <dbReference type="Google" id="ProtNLM"/>
    </source>
</evidence>
<dbReference type="Pfam" id="PF07865">
    <property type="entry name" value="DUF1652"/>
    <property type="match status" value="1"/>
</dbReference>
<gene>
    <name evidence="1" type="ORF">IV02_08320</name>
</gene>
<dbReference type="PATRIC" id="fig|317.174.peg.1701"/>
<name>A0A085VAG5_PSESX</name>
<evidence type="ECO:0000313" key="1">
    <source>
        <dbReference type="EMBL" id="KFE52428.1"/>
    </source>
</evidence>